<reference evidence="1" key="1">
    <citation type="submission" date="2018-02" db="EMBL/GenBank/DDBJ databases">
        <title>Rhizophora mucronata_Transcriptome.</title>
        <authorList>
            <person name="Meera S.P."/>
            <person name="Sreeshan A."/>
            <person name="Augustine A."/>
        </authorList>
    </citation>
    <scope>NUCLEOTIDE SEQUENCE</scope>
    <source>
        <tissue evidence="1">Leaf</tissue>
    </source>
</reference>
<protein>
    <submittedName>
        <fullName evidence="1">Uncharacterized protein</fullName>
    </submittedName>
</protein>
<evidence type="ECO:0000313" key="1">
    <source>
        <dbReference type="EMBL" id="MBX73542.1"/>
    </source>
</evidence>
<accession>A0A2P2R2R7</accession>
<name>A0A2P2R2R7_RHIMU</name>
<dbReference type="AlphaFoldDB" id="A0A2P2R2R7"/>
<dbReference type="EMBL" id="GGEC01093058">
    <property type="protein sequence ID" value="MBX73542.1"/>
    <property type="molecule type" value="Transcribed_RNA"/>
</dbReference>
<organism evidence="1">
    <name type="scientific">Rhizophora mucronata</name>
    <name type="common">Asiatic mangrove</name>
    <dbReference type="NCBI Taxonomy" id="61149"/>
    <lineage>
        <taxon>Eukaryota</taxon>
        <taxon>Viridiplantae</taxon>
        <taxon>Streptophyta</taxon>
        <taxon>Embryophyta</taxon>
        <taxon>Tracheophyta</taxon>
        <taxon>Spermatophyta</taxon>
        <taxon>Magnoliopsida</taxon>
        <taxon>eudicotyledons</taxon>
        <taxon>Gunneridae</taxon>
        <taxon>Pentapetalae</taxon>
        <taxon>rosids</taxon>
        <taxon>fabids</taxon>
        <taxon>Malpighiales</taxon>
        <taxon>Rhizophoraceae</taxon>
        <taxon>Rhizophora</taxon>
    </lineage>
</organism>
<sequence>MYCNHCKEQLLAQQINLVSAVDKE</sequence>
<proteinExistence type="predicted"/>